<dbReference type="PaxDb" id="4097-A0A1S3XM37"/>
<proteinExistence type="predicted"/>
<dbReference type="KEGG" id="nta:107766686"/>
<organism evidence="2">
    <name type="scientific">Nicotiana tabacum</name>
    <name type="common">Common tobacco</name>
    <dbReference type="NCBI Taxonomy" id="4097"/>
    <lineage>
        <taxon>Eukaryota</taxon>
        <taxon>Viridiplantae</taxon>
        <taxon>Streptophyta</taxon>
        <taxon>Embryophyta</taxon>
        <taxon>Tracheophyta</taxon>
        <taxon>Spermatophyta</taxon>
        <taxon>Magnoliopsida</taxon>
        <taxon>eudicotyledons</taxon>
        <taxon>Gunneridae</taxon>
        <taxon>Pentapetalae</taxon>
        <taxon>asterids</taxon>
        <taxon>lamiids</taxon>
        <taxon>Solanales</taxon>
        <taxon>Solanaceae</taxon>
        <taxon>Nicotianoideae</taxon>
        <taxon>Nicotianeae</taxon>
        <taxon>Nicotiana</taxon>
    </lineage>
</organism>
<name>A0A1S3XM37_TOBAC</name>
<accession>A0A1S3XM37</accession>
<reference evidence="2" key="1">
    <citation type="submission" date="2025-08" db="UniProtKB">
        <authorList>
            <consortium name="RefSeq"/>
        </authorList>
    </citation>
    <scope>IDENTIFICATION</scope>
</reference>
<evidence type="ECO:0000313" key="2">
    <source>
        <dbReference type="RefSeq" id="XP_016441001.1"/>
    </source>
</evidence>
<dbReference type="AlphaFoldDB" id="A0A1S3XM37"/>
<keyword evidence="1" id="KW-0175">Coiled coil</keyword>
<dbReference type="OrthoDB" id="10577387at2759"/>
<feature type="coiled-coil region" evidence="1">
    <location>
        <begin position="15"/>
        <end position="42"/>
    </location>
</feature>
<sequence>MDSTTVSAQGPTSPAEELLKKIQELEADHAQLKQEMSKLMITYDYRSQQPPRCRAGGGFDGGAAAASLELYDHRSTYFRHLSPLERESSTDGHAAVKFTDRHYLNILDSMGQTLC</sequence>
<dbReference type="STRING" id="4097.A0A1S3XM37"/>
<protein>
    <submittedName>
        <fullName evidence="2">Uncharacterized protein</fullName>
    </submittedName>
</protein>
<gene>
    <name evidence="2" type="primary">LOC107766686</name>
</gene>
<dbReference type="RefSeq" id="XP_016441001.1">
    <property type="nucleotide sequence ID" value="XM_016585515.1"/>
</dbReference>
<evidence type="ECO:0000256" key="1">
    <source>
        <dbReference type="SAM" id="Coils"/>
    </source>
</evidence>